<sequence>MVESERGQEQERGKVVPHVTYPLVHLANWLCLWICKTCFRCLKILKMSWLLLTVLEKDKALNLSNRNLDLRMGYY</sequence>
<dbReference type="Proteomes" id="UP000694417">
    <property type="component" value="Unplaced"/>
</dbReference>
<evidence type="ECO:0000313" key="1">
    <source>
        <dbReference type="Ensembl" id="ENSUPAP00010000559.1"/>
    </source>
</evidence>
<organism evidence="1 2">
    <name type="scientific">Urocitellus parryii</name>
    <name type="common">Arctic ground squirrel</name>
    <name type="synonym">Spermophilus parryii</name>
    <dbReference type="NCBI Taxonomy" id="9999"/>
    <lineage>
        <taxon>Eukaryota</taxon>
        <taxon>Metazoa</taxon>
        <taxon>Chordata</taxon>
        <taxon>Craniata</taxon>
        <taxon>Vertebrata</taxon>
        <taxon>Euteleostomi</taxon>
        <taxon>Mammalia</taxon>
        <taxon>Eutheria</taxon>
        <taxon>Euarchontoglires</taxon>
        <taxon>Glires</taxon>
        <taxon>Rodentia</taxon>
        <taxon>Sciuromorpha</taxon>
        <taxon>Sciuridae</taxon>
        <taxon>Xerinae</taxon>
        <taxon>Marmotini</taxon>
        <taxon>Urocitellus</taxon>
    </lineage>
</organism>
<protein>
    <submittedName>
        <fullName evidence="1">Uncharacterized protein</fullName>
    </submittedName>
</protein>
<proteinExistence type="predicted"/>
<name>A0A8D2GFX8_UROPR</name>
<dbReference type="GeneTree" id="ENSGT00960000190547"/>
<evidence type="ECO:0000313" key="2">
    <source>
        <dbReference type="Proteomes" id="UP000694417"/>
    </source>
</evidence>
<reference evidence="1" key="2">
    <citation type="submission" date="2025-09" db="UniProtKB">
        <authorList>
            <consortium name="Ensembl"/>
        </authorList>
    </citation>
    <scope>IDENTIFICATION</scope>
</reference>
<accession>A0A8D2GFX8</accession>
<reference evidence="1" key="1">
    <citation type="submission" date="2025-08" db="UniProtKB">
        <authorList>
            <consortium name="Ensembl"/>
        </authorList>
    </citation>
    <scope>IDENTIFICATION</scope>
</reference>
<dbReference type="Ensembl" id="ENSUPAT00010000626.1">
    <property type="protein sequence ID" value="ENSUPAP00010000559.1"/>
    <property type="gene ID" value="ENSUPAG00010000500.1"/>
</dbReference>
<dbReference type="AlphaFoldDB" id="A0A8D2GFX8"/>
<keyword evidence="2" id="KW-1185">Reference proteome</keyword>